<accession>A0A2P2R166</accession>
<reference evidence="1" key="1">
    <citation type="submission" date="2018-02" db="EMBL/GenBank/DDBJ databases">
        <title>Rhizophora mucronata_Transcriptome.</title>
        <authorList>
            <person name="Meera S.P."/>
            <person name="Sreeshan A."/>
            <person name="Augustine A."/>
        </authorList>
    </citation>
    <scope>NUCLEOTIDE SEQUENCE</scope>
    <source>
        <tissue evidence="1">Leaf</tissue>
    </source>
</reference>
<organism evidence="1">
    <name type="scientific">Rhizophora mucronata</name>
    <name type="common">Asiatic mangrove</name>
    <dbReference type="NCBI Taxonomy" id="61149"/>
    <lineage>
        <taxon>Eukaryota</taxon>
        <taxon>Viridiplantae</taxon>
        <taxon>Streptophyta</taxon>
        <taxon>Embryophyta</taxon>
        <taxon>Tracheophyta</taxon>
        <taxon>Spermatophyta</taxon>
        <taxon>Magnoliopsida</taxon>
        <taxon>eudicotyledons</taxon>
        <taxon>Gunneridae</taxon>
        <taxon>Pentapetalae</taxon>
        <taxon>rosids</taxon>
        <taxon>fabids</taxon>
        <taxon>Malpighiales</taxon>
        <taxon>Rhizophoraceae</taxon>
        <taxon>Rhizophora</taxon>
    </lineage>
</organism>
<sequence length="80" mass="8919">MQSKRSSFSWQSWLGKYSTTLIIDGSRSWPEAYDFIFNSSQLIPEICNTAFTYSNINSLSSAWIFGDNLSSVAEGSCSSN</sequence>
<dbReference type="AlphaFoldDB" id="A0A2P2R166"/>
<protein>
    <submittedName>
        <fullName evidence="1">Uncharacterized protein LOC105133892</fullName>
    </submittedName>
</protein>
<name>A0A2P2R166_RHIMU</name>
<evidence type="ECO:0000313" key="1">
    <source>
        <dbReference type="EMBL" id="MBX72911.1"/>
    </source>
</evidence>
<proteinExistence type="predicted"/>
<dbReference type="EMBL" id="GGEC01092427">
    <property type="protein sequence ID" value="MBX72911.1"/>
    <property type="molecule type" value="Transcribed_RNA"/>
</dbReference>